<dbReference type="Pfam" id="PF12728">
    <property type="entry name" value="HTH_17"/>
    <property type="match status" value="1"/>
</dbReference>
<evidence type="ECO:0000259" key="1">
    <source>
        <dbReference type="Pfam" id="PF12728"/>
    </source>
</evidence>
<keyword evidence="3" id="KW-1185">Reference proteome</keyword>
<sequence length="96" mass="11506">MLNISLDEKELKELFLEEVRKRVGEIEEQMLLIDTKELCKMLSLSRPTVEKLFIYNPNFPSMRVGKKWLFNRKEVEEYINHWSIDVRKKGGSVDFE</sequence>
<gene>
    <name evidence="2" type="ORF">CWO92_16720</name>
</gene>
<evidence type="ECO:0000313" key="3">
    <source>
        <dbReference type="Proteomes" id="UP000233440"/>
    </source>
</evidence>
<dbReference type="RefSeq" id="WP_101355352.1">
    <property type="nucleotide sequence ID" value="NZ_PIQO01000014.1"/>
</dbReference>
<organism evidence="2 3">
    <name type="scientific">Heyndrickxia camelliae</name>
    <dbReference type="NCBI Taxonomy" id="1707093"/>
    <lineage>
        <taxon>Bacteria</taxon>
        <taxon>Bacillati</taxon>
        <taxon>Bacillota</taxon>
        <taxon>Bacilli</taxon>
        <taxon>Bacillales</taxon>
        <taxon>Bacillaceae</taxon>
        <taxon>Heyndrickxia</taxon>
    </lineage>
</organism>
<keyword evidence="2" id="KW-0238">DNA-binding</keyword>
<dbReference type="OrthoDB" id="2167122at2"/>
<dbReference type="Proteomes" id="UP000233440">
    <property type="component" value="Unassembled WGS sequence"/>
</dbReference>
<feature type="domain" description="Helix-turn-helix" evidence="1">
    <location>
        <begin position="33"/>
        <end position="80"/>
    </location>
</feature>
<dbReference type="AlphaFoldDB" id="A0A2N3LH35"/>
<dbReference type="InterPro" id="IPR010093">
    <property type="entry name" value="SinI_DNA-bd"/>
</dbReference>
<dbReference type="GO" id="GO:0003677">
    <property type="term" value="F:DNA binding"/>
    <property type="evidence" value="ECO:0007669"/>
    <property type="project" value="UniProtKB-KW"/>
</dbReference>
<reference evidence="2 3" key="1">
    <citation type="submission" date="2017-11" db="EMBL/GenBank/DDBJ databases">
        <title>Bacillus camelliae sp. nov., isolated from pu'er tea.</title>
        <authorList>
            <person name="Niu L."/>
        </authorList>
    </citation>
    <scope>NUCLEOTIDE SEQUENCE [LARGE SCALE GENOMIC DNA]</scope>
    <source>
        <strain evidence="2 3">7578-1</strain>
    </source>
</reference>
<protein>
    <submittedName>
        <fullName evidence="2">DNA-binding protein</fullName>
    </submittedName>
</protein>
<dbReference type="EMBL" id="PIQO01000014">
    <property type="protein sequence ID" value="PKR83899.1"/>
    <property type="molecule type" value="Genomic_DNA"/>
</dbReference>
<name>A0A2N3LH35_9BACI</name>
<proteinExistence type="predicted"/>
<accession>A0A2N3LH35</accession>
<dbReference type="InterPro" id="IPR041657">
    <property type="entry name" value="HTH_17"/>
</dbReference>
<comment type="caution">
    <text evidence="2">The sequence shown here is derived from an EMBL/GenBank/DDBJ whole genome shotgun (WGS) entry which is preliminary data.</text>
</comment>
<evidence type="ECO:0000313" key="2">
    <source>
        <dbReference type="EMBL" id="PKR83899.1"/>
    </source>
</evidence>
<dbReference type="NCBIfam" id="TIGR01764">
    <property type="entry name" value="excise"/>
    <property type="match status" value="1"/>
</dbReference>